<feature type="compositionally biased region" description="Polar residues" evidence="1">
    <location>
        <begin position="33"/>
        <end position="44"/>
    </location>
</feature>
<evidence type="ECO:0000256" key="1">
    <source>
        <dbReference type="SAM" id="MobiDB-lite"/>
    </source>
</evidence>
<evidence type="ECO:0000313" key="3">
    <source>
        <dbReference type="Proteomes" id="UP000823749"/>
    </source>
</evidence>
<proteinExistence type="predicted"/>
<gene>
    <name evidence="2" type="ORF">RHGRI_010943</name>
</gene>
<dbReference type="Proteomes" id="UP000823749">
    <property type="component" value="Chromosome 4"/>
</dbReference>
<reference evidence="2" key="1">
    <citation type="submission" date="2020-08" db="EMBL/GenBank/DDBJ databases">
        <title>Plant Genome Project.</title>
        <authorList>
            <person name="Zhang R.-G."/>
        </authorList>
    </citation>
    <scope>NUCLEOTIDE SEQUENCE</scope>
    <source>
        <strain evidence="2">WSP0</strain>
        <tissue evidence="2">Leaf</tissue>
    </source>
</reference>
<feature type="region of interest" description="Disordered" evidence="1">
    <location>
        <begin position="1"/>
        <end position="49"/>
    </location>
</feature>
<dbReference type="EMBL" id="JACTNZ010000004">
    <property type="protein sequence ID" value="KAG5552958.1"/>
    <property type="molecule type" value="Genomic_DNA"/>
</dbReference>
<sequence>MSEGLGAKAIDSNKMRRKQRNPVDPAPILGLQVHSSTTRSSPSKTLHKPFDLCPGAHSLDSSPSGDYNRGSSLGNFGQIQLHFMMTVDRQEVDSHALLKLCSDGSVMVDRQEVDSHALL</sequence>
<dbReference type="AlphaFoldDB" id="A0AAV6KK32"/>
<comment type="caution">
    <text evidence="2">The sequence shown here is derived from an EMBL/GenBank/DDBJ whole genome shotgun (WGS) entry which is preliminary data.</text>
</comment>
<keyword evidence="3" id="KW-1185">Reference proteome</keyword>
<accession>A0AAV6KK32</accession>
<evidence type="ECO:0000313" key="2">
    <source>
        <dbReference type="EMBL" id="KAG5552958.1"/>
    </source>
</evidence>
<protein>
    <submittedName>
        <fullName evidence="2">Uncharacterized protein</fullName>
    </submittedName>
</protein>
<organism evidence="2 3">
    <name type="scientific">Rhododendron griersonianum</name>
    <dbReference type="NCBI Taxonomy" id="479676"/>
    <lineage>
        <taxon>Eukaryota</taxon>
        <taxon>Viridiplantae</taxon>
        <taxon>Streptophyta</taxon>
        <taxon>Embryophyta</taxon>
        <taxon>Tracheophyta</taxon>
        <taxon>Spermatophyta</taxon>
        <taxon>Magnoliopsida</taxon>
        <taxon>eudicotyledons</taxon>
        <taxon>Gunneridae</taxon>
        <taxon>Pentapetalae</taxon>
        <taxon>asterids</taxon>
        <taxon>Ericales</taxon>
        <taxon>Ericaceae</taxon>
        <taxon>Ericoideae</taxon>
        <taxon>Rhodoreae</taxon>
        <taxon>Rhododendron</taxon>
    </lineage>
</organism>
<name>A0AAV6KK32_9ERIC</name>